<feature type="compositionally biased region" description="Polar residues" evidence="1">
    <location>
        <begin position="2625"/>
        <end position="2638"/>
    </location>
</feature>
<dbReference type="OrthoDB" id="5666689at2"/>
<gene>
    <name evidence="3" type="ORF">EJN92_09790</name>
</gene>
<keyword evidence="4" id="KW-1185">Reference proteome</keyword>
<dbReference type="KEGG" id="upv:EJN92_09790"/>
<evidence type="ECO:0000313" key="3">
    <source>
        <dbReference type="EMBL" id="AZP12264.1"/>
    </source>
</evidence>
<reference evidence="3 4" key="1">
    <citation type="journal article" date="2011" name="Int. J. Syst. Evol. Microbiol.">
        <title>Description of Undibacterium oligocarboniphilum sp. nov., isolated from purified water, and Undibacterium pigrum strain CCUG 49012 as the type strain of Undibacterium parvum sp. nov., and emended descriptions of the genus Undibacterium and the species Undibacterium pigrum.</title>
        <authorList>
            <person name="Eder W."/>
            <person name="Wanner G."/>
            <person name="Ludwig W."/>
            <person name="Busse H.J."/>
            <person name="Ziemke-Kageler F."/>
            <person name="Lang E."/>
        </authorList>
    </citation>
    <scope>NUCLEOTIDE SEQUENCE [LARGE SCALE GENOMIC DNA]</scope>
    <source>
        <strain evidence="3 4">DSM 23061</strain>
    </source>
</reference>
<dbReference type="InterPro" id="IPR011050">
    <property type="entry name" value="Pectin_lyase_fold/virulence"/>
</dbReference>
<evidence type="ECO:0000259" key="2">
    <source>
        <dbReference type="SMART" id="SM00912"/>
    </source>
</evidence>
<feature type="compositionally biased region" description="Low complexity" evidence="1">
    <location>
        <begin position="2341"/>
        <end position="2362"/>
    </location>
</feature>
<sequence>MNKIHRVIWNEHTGTWVAVAETAKGRGKGSGRAARKAMLAALLASGLSALPALAELASTTAVPASGKTNAYISANGVPVVNIETANAKGLSHNKFTRYDVETKGVVLNNGNNSLVSRQSQLAGQVISNLNLVQEAKIILNEVVSTNRSTLAGFTEVLGGKADVIVANPNGISCNGCGFINTDRVTLTTGTSNIAADGSLNGFNVNRGDVLIEGLGANASSQQILDIVARSVKVNGKINTLGHGSLGITTGSNSWNYADRSVGQPLAGEGAAPAYALDSTTLGGMYAGRIRIIATEAGVGVRMAGDAAASADDFSINSAGKIELQSAISAARDASINSSSNSGIQDVFLNGSSAKVSAKHDLAITTAGQLKLSEAELYAANQLALSAASLSDTSSAGKMRFAGGNSKLAITGNATIDGAVWGAGQALSGNFGSLTIAGGSATLYAGSSLDLSATGNLNLATAAVRANNDLTLTSSGGNISTSAGATQGIQSSSGTLRLNAGNGINNAGTMTADAGSLILRSNANVLNSGTIHAAGTLDIADQNNGSTENFTNTGSLLADTNITAKAANFINTGNLQATAGISLQANSLNNSGTLTGSTTAGKSASLNLNSLDNSGTLQSQEDLNINIGGSLSNRGKLLATHDLNIAAANSALVVSNSASGVIQAGNALSISASKATFDTQAGTVLANDISLALASLNNSGTVQANNAMQLAIGNALINSGVLLAKAGLNSNSASLDNSGTLQATRGASISTGVLNNSGKLIASDSASHAGLLSVSSLNNSASGVIQSAQNLNITLSGASLSNSGKIIAADDLNLTSTGGGLSVNNQTGAYLQAGNTSGDSLNLGGTPVSLNNAANAYMLGDQLSLNLASLNNAGTIQGGTASSSISSSAMLSNSGVLTLATGGSGDSNISAGTLTNSGTLQSTSGIAINVSNALSNDGTLLSADDLTVHSASLSNTGTLQANQGSNISTGALSNSGKLLVSTSASYGGTLNVATLSNTGSGVIQSAQDLNLKLSGNSLNNAGKLIAADDLNIASNGSALSVTNQSGAYLQAGNASGDRLHLAGTAITLNNNAGASLLGDQLDLSLASLNNGGNMQAGNAASSISASGDISNTGTLNLASTAAGSGSITANSLSNNGTLQSAGAASITVANTLTNNANLLIGGALTVRGSDTFYTLNNNSRLQSGGLMDLSGNGGGNGMDLTLGNNAILLGDSVYLNLGTLSIGNNGMLSSDKGMTINANSLSFGGSAARIVAVNSGSGSASIRLANSFSNNGAVHSSGDLTFSASSVSNSNTGGYSALNNLTLIARDGNLYNAGALYAGNQLTASTPATFTNAAISGTIDSDRDISITANTFVNDHTVTAGRDIRISANTFRNEVAGGDTRAWTAINWGSDVHDSTDNYKDGADDKQTQYWHRDGESHQYYQGGQPGFKPQIIAANSLSIVDFSNAYNTGGVISGSTVNLSSAISGAQFTNNDLALNRKSHKNTWEIFTHWIALGPATYDDHVTRNNQSFVNGESQISNIGAGIFASNLNASGFALVNQGSALSVSTKKKNESGASGSALGGAVTGTDSSNGTALGGTVNGANLGSGVAGVTNAQGKPAIHFGGLLITLPSNPNGYFVPNLAPGSKYLVETNPLFHVSSNYVGSDYMAQRYGYNPDSVIKRLGDANYEAYLIRQQLINQTGSNILKGYGNEAGQMQRLMDQALAEGKRAGFTFGAALSADQIKNLQEDVVWMVETTVAGQKVLAPVVYLSSKTRDAIVSGAVISGDNVKMNLSSLSNTGGTISGSESLSVVSKGDISNTSGTITGGNVSLTSTEGSIRNETLAKGDGNSENYATVIGKTAGISATGNLSLDAKQDIIVKGADVDAKGNASLAAGGNVTFDTIVDKTTDTTHSSSGNLLHNTRSSTTTTTENNLGSKLNSGGNLSIKSGGDTTIAGSSVDVKGDLAVDTGGSFNVIARQDKTTVHSEETTSGLGVGGGLAGKEKVTTDSFKGTNFGSTLNVGGNATIKAEKEMVVQGSNVDIKGDAEIDAKKGISILDGLNEERTTTRTETTTYLKMDNAGEKKSGAKTGDSKKNGDLYASAEANADAGAGASGTSDLKLSEVTTSTTRSGSNTSVASNFKVNGNLKAKTDGKLTVQGSNVESGGDMTLEAKEIAVLAGRNETWSNTETTTTSVGIYNEGDASAKAGANGQAKAGTIGTNASGEAKANAEAGGTTTFGARTENEKTSEYKLTNSGSSLKSGGKMKIAAENTALFVGADVHADGNLDISGKDIVTLAAQDIELKSSSKTTHTAGLYIDGKVSAEASAQADAGKLRLNGDPASASGNAEAKADTSAGVRYKNEQESSSSGSVTQKTSSFSSGGSISRTATNTIVDQGTQIDAKKNFTQSAREIKEIDASDSSFSSSSSSSHDVKLGVGAGASAGASGDAKGEGSADNGAGAGFRAKYEGEIKGESESSTTANTSRYKAGGDISSTSTEKTTLIGAKFESGGNTTLNAGSLDYQAARDTTSKSDSSHEMSAELKVDVIGSVGGSLSAEYQGNDNREKSSTAKTGSINAGGNLIINTKGDAKFEGTNLNADNQASIVAGGTVEMKAARDTQESSSKSANASLELSTSKESKGGEASLGYAQENSSSSKAQTGSVNAGSGGIVISAGKDANFEGTKIKASGDVAVSAAGKVNLSAAKNTETSTSFGVEASVSAESGGEGSKKSGEIGGNAAYAKSVDSDTASIQSSSGKVSVKAKEIVSQEATIKGEQGSKIDGRLSTIKAEKSDIAIGIEMSASGESESKKAPPKSGSKTTDDMPNKSSKPEPDGKPRAKTTDDLPAKSANDKPAVPSAAERKASTEQLKADQGKLNQAMKSEQEAAAKPAVKSQAEPAVKGGLSPAKLRLAMTAETIS</sequence>
<feature type="region of interest" description="Disordered" evidence="1">
    <location>
        <begin position="2311"/>
        <end position="2368"/>
    </location>
</feature>
<feature type="region of interest" description="Disordered" evidence="1">
    <location>
        <begin position="2531"/>
        <end position="2555"/>
    </location>
</feature>
<dbReference type="Pfam" id="PF05860">
    <property type="entry name" value="TPS"/>
    <property type="match status" value="1"/>
</dbReference>
<feature type="compositionally biased region" description="Polar residues" evidence="1">
    <location>
        <begin position="2721"/>
        <end position="2732"/>
    </location>
</feature>
<feature type="compositionally biased region" description="Polar residues" evidence="1">
    <location>
        <begin position="2596"/>
        <end position="2609"/>
    </location>
</feature>
<feature type="compositionally biased region" description="Basic and acidic residues" evidence="1">
    <location>
        <begin position="2441"/>
        <end position="2451"/>
    </location>
</feature>
<dbReference type="GO" id="GO:0003824">
    <property type="term" value="F:catalytic activity"/>
    <property type="evidence" value="ECO:0007669"/>
    <property type="project" value="UniProtKB-ARBA"/>
</dbReference>
<dbReference type="Gene3D" id="2.160.20.10">
    <property type="entry name" value="Single-stranded right-handed beta-helix, Pectin lyase-like"/>
    <property type="match status" value="1"/>
</dbReference>
<evidence type="ECO:0000313" key="4">
    <source>
        <dbReference type="Proteomes" id="UP000275663"/>
    </source>
</evidence>
<dbReference type="RefSeq" id="WP_126127646.1">
    <property type="nucleotide sequence ID" value="NZ_CP034464.1"/>
</dbReference>
<feature type="compositionally biased region" description="Low complexity" evidence="1">
    <location>
        <begin position="1900"/>
        <end position="1920"/>
    </location>
</feature>
<feature type="compositionally biased region" description="Basic and acidic residues" evidence="1">
    <location>
        <begin position="2794"/>
        <end position="2820"/>
    </location>
</feature>
<proteinExistence type="predicted"/>
<organism evidence="3 4">
    <name type="scientific">Undibacterium parvum</name>
    <dbReference type="NCBI Taxonomy" id="401471"/>
    <lineage>
        <taxon>Bacteria</taxon>
        <taxon>Pseudomonadati</taxon>
        <taxon>Pseudomonadota</taxon>
        <taxon>Betaproteobacteria</taxon>
        <taxon>Burkholderiales</taxon>
        <taxon>Oxalobacteraceae</taxon>
        <taxon>Undibacterium</taxon>
    </lineage>
</organism>
<feature type="region of interest" description="Disordered" evidence="1">
    <location>
        <begin position="2416"/>
        <end position="2471"/>
    </location>
</feature>
<feature type="domain" description="Filamentous haemagglutinin FhaB/tRNA nuclease CdiA-like TPS" evidence="2">
    <location>
        <begin position="74"/>
        <end position="196"/>
    </location>
</feature>
<feature type="region of interest" description="Disordered" evidence="1">
    <location>
        <begin position="2681"/>
        <end position="2893"/>
    </location>
</feature>
<dbReference type="InterPro" id="IPR025157">
    <property type="entry name" value="Hemagglutinin_rpt"/>
</dbReference>
<dbReference type="InterPro" id="IPR012334">
    <property type="entry name" value="Pectin_lyas_fold"/>
</dbReference>
<feature type="region of interest" description="Disordered" evidence="1">
    <location>
        <begin position="1887"/>
        <end position="1920"/>
    </location>
</feature>
<feature type="region of interest" description="Disordered" evidence="1">
    <location>
        <begin position="2589"/>
        <end position="2638"/>
    </location>
</feature>
<name>A0A3S9HJK3_9BURK</name>
<feature type="compositionally biased region" description="Basic and acidic residues" evidence="1">
    <location>
        <begin position="2057"/>
        <end position="2072"/>
    </location>
</feature>
<feature type="compositionally biased region" description="Polar residues" evidence="1">
    <location>
        <begin position="2452"/>
        <end position="2461"/>
    </location>
</feature>
<dbReference type="Pfam" id="PF13332">
    <property type="entry name" value="Fil_haemagg_2"/>
    <property type="match status" value="7"/>
</dbReference>
<dbReference type="EMBL" id="CP034464">
    <property type="protein sequence ID" value="AZP12264.1"/>
    <property type="molecule type" value="Genomic_DNA"/>
</dbReference>
<accession>A0A3S9HJK3</accession>
<feature type="compositionally biased region" description="Low complexity" evidence="1">
    <location>
        <begin position="2416"/>
        <end position="2431"/>
    </location>
</feature>
<feature type="compositionally biased region" description="Polar residues" evidence="1">
    <location>
        <begin position="1888"/>
        <end position="1899"/>
    </location>
</feature>
<feature type="region of interest" description="Disordered" evidence="1">
    <location>
        <begin position="2044"/>
        <end position="2072"/>
    </location>
</feature>
<dbReference type="Pfam" id="PF13018">
    <property type="entry name" value="ESPR"/>
    <property type="match status" value="1"/>
</dbReference>
<evidence type="ECO:0000256" key="1">
    <source>
        <dbReference type="SAM" id="MobiDB-lite"/>
    </source>
</evidence>
<dbReference type="SUPFAM" id="SSF51126">
    <property type="entry name" value="Pectin lyase-like"/>
    <property type="match status" value="1"/>
</dbReference>
<feature type="compositionally biased region" description="Basic and acidic residues" evidence="1">
    <location>
        <begin position="2751"/>
        <end position="2768"/>
    </location>
</feature>
<dbReference type="InterPro" id="IPR008638">
    <property type="entry name" value="FhaB/CdiA-like_TPS"/>
</dbReference>
<dbReference type="Proteomes" id="UP000275663">
    <property type="component" value="Chromosome"/>
</dbReference>
<dbReference type="InterPro" id="IPR024973">
    <property type="entry name" value="ESPR"/>
</dbReference>
<protein>
    <submittedName>
        <fullName evidence="3">Filamentous hemagglutinin N-terminal domain-containing protein</fullName>
    </submittedName>
</protein>
<dbReference type="NCBIfam" id="TIGR01901">
    <property type="entry name" value="adhes_NPXG"/>
    <property type="match status" value="1"/>
</dbReference>
<feature type="compositionally biased region" description="Basic and acidic residues" evidence="1">
    <location>
        <begin position="2834"/>
        <end position="2847"/>
    </location>
</feature>
<dbReference type="SMART" id="SM00912">
    <property type="entry name" value="Haemagg_act"/>
    <property type="match status" value="1"/>
</dbReference>
<feature type="compositionally biased region" description="Low complexity" evidence="1">
    <location>
        <begin position="2689"/>
        <end position="2698"/>
    </location>
</feature>